<dbReference type="GO" id="GO:0003755">
    <property type="term" value="F:peptidyl-prolyl cis-trans isomerase activity"/>
    <property type="evidence" value="ECO:0000318"/>
    <property type="project" value="GO_Central"/>
</dbReference>
<dbReference type="Proteomes" id="UP000054558">
    <property type="component" value="Unassembled WGS sequence"/>
</dbReference>
<feature type="compositionally biased region" description="Acidic residues" evidence="6">
    <location>
        <begin position="99"/>
        <end position="146"/>
    </location>
</feature>
<feature type="domain" description="PPIase FKBP-type" evidence="7">
    <location>
        <begin position="401"/>
        <end position="488"/>
    </location>
</feature>
<feature type="compositionally biased region" description="Acidic residues" evidence="6">
    <location>
        <begin position="181"/>
        <end position="194"/>
    </location>
</feature>
<accession>A0A1Y1IF01</accession>
<protein>
    <recommendedName>
        <fullName evidence="4">FK506-binding protein</fullName>
        <ecNumber evidence="4">5.2.1.8</ecNumber>
    </recommendedName>
</protein>
<feature type="region of interest" description="Disordered" evidence="6">
    <location>
        <begin position="93"/>
        <end position="378"/>
    </location>
</feature>
<feature type="compositionally biased region" description="Low complexity" evidence="6">
    <location>
        <begin position="359"/>
        <end position="368"/>
    </location>
</feature>
<evidence type="ECO:0000256" key="3">
    <source>
        <dbReference type="ARBA" id="ARBA00023235"/>
    </source>
</evidence>
<feature type="compositionally biased region" description="Polar residues" evidence="6">
    <location>
        <begin position="326"/>
        <end position="337"/>
    </location>
</feature>
<dbReference type="PANTHER" id="PTHR43811:SF19">
    <property type="entry name" value="39 KDA FK506-BINDING NUCLEAR PROTEIN"/>
    <property type="match status" value="1"/>
</dbReference>
<dbReference type="PIRSF" id="PIRSF001473">
    <property type="entry name" value="FK506-bp_FPR3"/>
    <property type="match status" value="1"/>
</dbReference>
<evidence type="ECO:0000256" key="5">
    <source>
        <dbReference type="PROSITE-ProRule" id="PRU00277"/>
    </source>
</evidence>
<evidence type="ECO:0000256" key="1">
    <source>
        <dbReference type="ARBA" id="ARBA00000971"/>
    </source>
</evidence>
<sequence>MAFWGVELKPGKPFRQIPTEGTGSQLHLSNAVLGLNPKQGERTVVKCKVGDNPEIFLASLTGGATESCSLDIIIADDVVFSVTGSTSVHLTGYYMPIEPQEETDDEFDEYGEEDFDDEDDDSEYDEYEEDEDDEEESDEDEEEEDEVIGHGNKGVRIEEITDDAAVGALPIIRANPIVSETYEESESDEEDEDGFERHHKRKAHKIEIEAPAAKKQAVEGETKNEASQAGNGGLKGTPKPNKKAEAAAKTPALEKTKASGSETAAKTPKGDKTGGEATPAVSEKKRKAEKTPGGKGANGAEKVTAEKKPKAEKTPNGAAVAEKKAVTSQATGVTSQEKAPAVEEKRVDAGGKKKQGGEPPADAKSPKAGKGGKGTVREFPNGLKIEELGMGRPDGKRAEKGKRISMQYVGKLAKNGKVFDASRGKPFSFRLGIGEVISGWDKGIEGMRVGDKRRLTIPPSMGYGARGAPPDIPGNATLLFDVELVNVK</sequence>
<dbReference type="EC" id="5.2.1.8" evidence="4"/>
<gene>
    <name evidence="8" type="ORF">KFL_003950060</name>
</gene>
<evidence type="ECO:0000313" key="9">
    <source>
        <dbReference type="Proteomes" id="UP000054558"/>
    </source>
</evidence>
<dbReference type="PROSITE" id="PS50059">
    <property type="entry name" value="FKBP_PPIASE"/>
    <property type="match status" value="1"/>
</dbReference>
<keyword evidence="3 4" id="KW-0413">Isomerase</keyword>
<evidence type="ECO:0000259" key="7">
    <source>
        <dbReference type="PROSITE" id="PS50059"/>
    </source>
</evidence>
<dbReference type="Gene3D" id="3.10.50.40">
    <property type="match status" value="1"/>
</dbReference>
<feature type="compositionally biased region" description="Basic and acidic residues" evidence="6">
    <location>
        <begin position="303"/>
        <end position="313"/>
    </location>
</feature>
<evidence type="ECO:0000313" key="8">
    <source>
        <dbReference type="EMBL" id="GAQ88029.1"/>
    </source>
</evidence>
<proteinExistence type="inferred from homology"/>
<dbReference type="SUPFAM" id="SSF69203">
    <property type="entry name" value="Nucleoplasmin-like core domain"/>
    <property type="match status" value="1"/>
</dbReference>
<dbReference type="InterPro" id="IPR046357">
    <property type="entry name" value="PPIase_dom_sf"/>
</dbReference>
<dbReference type="Pfam" id="PF00254">
    <property type="entry name" value="FKBP_C"/>
    <property type="match status" value="1"/>
</dbReference>
<name>A0A1Y1IF01_KLENI</name>
<dbReference type="OrthoDB" id="1902587at2759"/>
<dbReference type="AlphaFoldDB" id="A0A1Y1IF01"/>
<keyword evidence="2 4" id="KW-0697">Rotamase</keyword>
<dbReference type="Gene3D" id="2.60.120.340">
    <property type="entry name" value="Nucleoplasmin core domain"/>
    <property type="match status" value="1"/>
</dbReference>
<organism evidence="8 9">
    <name type="scientific">Klebsormidium nitens</name>
    <name type="common">Green alga</name>
    <name type="synonym">Ulothrix nitens</name>
    <dbReference type="NCBI Taxonomy" id="105231"/>
    <lineage>
        <taxon>Eukaryota</taxon>
        <taxon>Viridiplantae</taxon>
        <taxon>Streptophyta</taxon>
        <taxon>Klebsormidiophyceae</taxon>
        <taxon>Klebsormidiales</taxon>
        <taxon>Klebsormidiaceae</taxon>
        <taxon>Klebsormidium</taxon>
    </lineage>
</organism>
<dbReference type="GO" id="GO:0005634">
    <property type="term" value="C:nucleus"/>
    <property type="evidence" value="ECO:0007669"/>
    <property type="project" value="UniProtKB-ARBA"/>
</dbReference>
<evidence type="ECO:0000256" key="6">
    <source>
        <dbReference type="SAM" id="MobiDB-lite"/>
    </source>
</evidence>
<dbReference type="SUPFAM" id="SSF54534">
    <property type="entry name" value="FKBP-like"/>
    <property type="match status" value="1"/>
</dbReference>
<reference evidence="8 9" key="1">
    <citation type="journal article" date="2014" name="Nat. Commun.">
        <title>Klebsormidium flaccidum genome reveals primary factors for plant terrestrial adaptation.</title>
        <authorList>
            <person name="Hori K."/>
            <person name="Maruyama F."/>
            <person name="Fujisawa T."/>
            <person name="Togashi T."/>
            <person name="Yamamoto N."/>
            <person name="Seo M."/>
            <person name="Sato S."/>
            <person name="Yamada T."/>
            <person name="Mori H."/>
            <person name="Tajima N."/>
            <person name="Moriyama T."/>
            <person name="Ikeuchi M."/>
            <person name="Watanabe M."/>
            <person name="Wada H."/>
            <person name="Kobayashi K."/>
            <person name="Saito M."/>
            <person name="Masuda T."/>
            <person name="Sasaki-Sekimoto Y."/>
            <person name="Mashiguchi K."/>
            <person name="Awai K."/>
            <person name="Shimojima M."/>
            <person name="Masuda S."/>
            <person name="Iwai M."/>
            <person name="Nobusawa T."/>
            <person name="Narise T."/>
            <person name="Kondo S."/>
            <person name="Saito H."/>
            <person name="Sato R."/>
            <person name="Murakawa M."/>
            <person name="Ihara Y."/>
            <person name="Oshima-Yamada Y."/>
            <person name="Ohtaka K."/>
            <person name="Satoh M."/>
            <person name="Sonobe K."/>
            <person name="Ishii M."/>
            <person name="Ohtani R."/>
            <person name="Kanamori-Sato M."/>
            <person name="Honoki R."/>
            <person name="Miyazaki D."/>
            <person name="Mochizuki H."/>
            <person name="Umetsu J."/>
            <person name="Higashi K."/>
            <person name="Shibata D."/>
            <person name="Kamiya Y."/>
            <person name="Sato N."/>
            <person name="Nakamura Y."/>
            <person name="Tabata S."/>
            <person name="Ida S."/>
            <person name="Kurokawa K."/>
            <person name="Ohta H."/>
        </authorList>
    </citation>
    <scope>NUCLEOTIDE SEQUENCE [LARGE SCALE GENOMIC DNA]</scope>
    <source>
        <strain evidence="8 9">NIES-2285</strain>
    </source>
</reference>
<dbReference type="InterPro" id="IPR001179">
    <property type="entry name" value="PPIase_FKBP_dom"/>
</dbReference>
<feature type="compositionally biased region" description="Basic and acidic residues" evidence="6">
    <location>
        <begin position="242"/>
        <end position="257"/>
    </location>
</feature>
<dbReference type="FunFam" id="3.10.50.40:FF:000006">
    <property type="entry name" value="Peptidyl-prolyl cis-trans isomerase"/>
    <property type="match status" value="1"/>
</dbReference>
<dbReference type="InterPro" id="IPR041232">
    <property type="entry name" value="NPL"/>
</dbReference>
<dbReference type="InterPro" id="IPR036824">
    <property type="entry name" value="Nucleoplasmin_core_dom_sf"/>
</dbReference>
<evidence type="ECO:0000256" key="2">
    <source>
        <dbReference type="ARBA" id="ARBA00023110"/>
    </source>
</evidence>
<feature type="compositionally biased region" description="Basic and acidic residues" evidence="6">
    <location>
        <begin position="340"/>
        <end position="351"/>
    </location>
</feature>
<comment type="catalytic activity">
    <reaction evidence="1 4 5">
        <text>[protein]-peptidylproline (omega=180) = [protein]-peptidylproline (omega=0)</text>
        <dbReference type="Rhea" id="RHEA:16237"/>
        <dbReference type="Rhea" id="RHEA-COMP:10747"/>
        <dbReference type="Rhea" id="RHEA-COMP:10748"/>
        <dbReference type="ChEBI" id="CHEBI:83833"/>
        <dbReference type="ChEBI" id="CHEBI:83834"/>
        <dbReference type="EC" id="5.2.1.8"/>
    </reaction>
</comment>
<dbReference type="Pfam" id="PF17800">
    <property type="entry name" value="NPL"/>
    <property type="match status" value="1"/>
</dbReference>
<dbReference type="EMBL" id="DF237344">
    <property type="protein sequence ID" value="GAQ88029.1"/>
    <property type="molecule type" value="Genomic_DNA"/>
</dbReference>
<dbReference type="PANTHER" id="PTHR43811">
    <property type="entry name" value="FKBP-TYPE PEPTIDYL-PROLYL CIS-TRANS ISOMERASE FKPA"/>
    <property type="match status" value="1"/>
</dbReference>
<keyword evidence="9" id="KW-1185">Reference proteome</keyword>
<evidence type="ECO:0000256" key="4">
    <source>
        <dbReference type="PIRNR" id="PIRNR001473"/>
    </source>
</evidence>
<dbReference type="InterPro" id="IPR023566">
    <property type="entry name" value="PPIase_Fpr3/Fpr4-like"/>
</dbReference>
<dbReference type="OMA" id="KVEMRYI"/>
<comment type="similarity">
    <text evidence="4">Belongs to the FKBP-type PPIase family.</text>
</comment>
<dbReference type="STRING" id="105231.A0A1Y1IF01"/>